<evidence type="ECO:0008006" key="3">
    <source>
        <dbReference type="Google" id="ProtNLM"/>
    </source>
</evidence>
<reference evidence="1 2" key="1">
    <citation type="submission" date="2018-08" db="EMBL/GenBank/DDBJ databases">
        <title>A genome reference for cultivated species of the human gut microbiota.</title>
        <authorList>
            <person name="Zou Y."/>
            <person name="Xue W."/>
            <person name="Luo G."/>
        </authorList>
    </citation>
    <scope>NUCLEOTIDE SEQUENCE [LARGE SCALE GENOMIC DNA]</scope>
    <source>
        <strain evidence="1 2">AM43-2</strain>
    </source>
</reference>
<dbReference type="RefSeq" id="WP_118025357.1">
    <property type="nucleotide sequence ID" value="NZ_JAFILN010000010.1"/>
</dbReference>
<dbReference type="Gene3D" id="3.30.2220.30">
    <property type="match status" value="1"/>
</dbReference>
<evidence type="ECO:0000313" key="1">
    <source>
        <dbReference type="EMBL" id="RHA54506.1"/>
    </source>
</evidence>
<organism evidence="1 2">
    <name type="scientific">Eubacterium ventriosum</name>
    <dbReference type="NCBI Taxonomy" id="39496"/>
    <lineage>
        <taxon>Bacteria</taxon>
        <taxon>Bacillati</taxon>
        <taxon>Bacillota</taxon>
        <taxon>Clostridia</taxon>
        <taxon>Eubacteriales</taxon>
        <taxon>Eubacteriaceae</taxon>
        <taxon>Eubacterium</taxon>
    </lineage>
</organism>
<gene>
    <name evidence="1" type="ORF">DW929_07440</name>
</gene>
<protein>
    <recommendedName>
        <fullName evidence="3">Phage portal protein</fullName>
    </recommendedName>
</protein>
<dbReference type="EMBL" id="QSFO01000007">
    <property type="protein sequence ID" value="RHA54506.1"/>
    <property type="molecule type" value="Genomic_DNA"/>
</dbReference>
<evidence type="ECO:0000313" key="2">
    <source>
        <dbReference type="Proteomes" id="UP000284598"/>
    </source>
</evidence>
<dbReference type="InterPro" id="IPR014986">
    <property type="entry name" value="XkdN-like"/>
</dbReference>
<dbReference type="AlphaFoldDB" id="A0A413S021"/>
<dbReference type="Proteomes" id="UP000284598">
    <property type="component" value="Unassembled WGS sequence"/>
</dbReference>
<proteinExistence type="predicted"/>
<dbReference type="InterPro" id="IPR038559">
    <property type="entry name" value="XkdN-like_sf"/>
</dbReference>
<dbReference type="Pfam" id="PF08890">
    <property type="entry name" value="Phage_TAC_5"/>
    <property type="match status" value="1"/>
</dbReference>
<comment type="caution">
    <text evidence="1">The sequence shown here is derived from an EMBL/GenBank/DDBJ whole genome shotgun (WGS) entry which is preliminary data.</text>
</comment>
<sequence length="144" mass="16501">MATNLSAFLKKNKKYKDDVAYKVTASLCDENGTPLDWKIKAVSTEEYERIREKCTTEVQVTGKPGVYRQKFNSSLFIAKLMCASVAEPDLYNKELQDSYGVMNPEDLIKQMIDNPGEYNEFAEFIQKFNGFDETLQDKVNEAKN</sequence>
<accession>A0A413S021</accession>
<name>A0A413S021_9FIRM</name>